<comment type="caution">
    <text evidence="1">The sequence shown here is derived from an EMBL/GenBank/DDBJ whole genome shotgun (WGS) entry which is preliminary data.</text>
</comment>
<dbReference type="EMBL" id="BAABIQ010000041">
    <property type="protein sequence ID" value="GAA4800017.1"/>
    <property type="molecule type" value="Genomic_DNA"/>
</dbReference>
<accession>A0ABP9BT41</accession>
<evidence type="ECO:0000313" key="1">
    <source>
        <dbReference type="EMBL" id="GAA4800017.1"/>
    </source>
</evidence>
<gene>
    <name evidence="1" type="ORF">GCM10023231_30970</name>
</gene>
<proteinExistence type="predicted"/>
<evidence type="ECO:0000313" key="2">
    <source>
        <dbReference type="Proteomes" id="UP001501411"/>
    </source>
</evidence>
<reference evidence="2" key="1">
    <citation type="journal article" date="2019" name="Int. J. Syst. Evol. Microbiol.">
        <title>The Global Catalogue of Microorganisms (GCM) 10K type strain sequencing project: providing services to taxonomists for standard genome sequencing and annotation.</title>
        <authorList>
            <consortium name="The Broad Institute Genomics Platform"/>
            <consortium name="The Broad Institute Genome Sequencing Center for Infectious Disease"/>
            <person name="Wu L."/>
            <person name="Ma J."/>
        </authorList>
    </citation>
    <scope>NUCLEOTIDE SEQUENCE [LARGE SCALE GENOMIC DNA]</scope>
    <source>
        <strain evidence="2">JCM 18200</strain>
    </source>
</reference>
<keyword evidence="2" id="KW-1185">Reference proteome</keyword>
<sequence length="192" mass="22601">MNKKRVSMNYKQYKQLFEEILANLYPVPPYNEDLYLEYTKLNRSRMRRWDKLLELDENLVSLLRKITTPQHWIIITEPWCGDAAHTVPFLIRMTEQTGYVSYDIQLRDSEPFLIENYLTNGSRSIPKLIVQDASGYDSFNWGPRPKGAQELMDEMKANHADFETIKIALQNWYNKDKGVSLCSELAMLLSIR</sequence>
<organism evidence="1 2">
    <name type="scientific">Olivibacter ginsenosidimutans</name>
    <dbReference type="NCBI Taxonomy" id="1176537"/>
    <lineage>
        <taxon>Bacteria</taxon>
        <taxon>Pseudomonadati</taxon>
        <taxon>Bacteroidota</taxon>
        <taxon>Sphingobacteriia</taxon>
        <taxon>Sphingobacteriales</taxon>
        <taxon>Sphingobacteriaceae</taxon>
        <taxon>Olivibacter</taxon>
    </lineage>
</organism>
<name>A0ABP9BT41_9SPHI</name>
<protein>
    <submittedName>
        <fullName evidence="1">Thioredoxin family protein</fullName>
    </submittedName>
</protein>
<dbReference type="Gene3D" id="3.40.30.10">
    <property type="entry name" value="Glutaredoxin"/>
    <property type="match status" value="1"/>
</dbReference>
<dbReference type="Pfam" id="PF14595">
    <property type="entry name" value="Thioredoxin_9"/>
    <property type="match status" value="1"/>
</dbReference>
<dbReference type="Proteomes" id="UP001501411">
    <property type="component" value="Unassembled WGS sequence"/>
</dbReference>